<reference evidence="2 3" key="1">
    <citation type="submission" date="2017-05" db="EMBL/GenBank/DDBJ databases">
        <title>The Genome Sequence of Enterococcus sp. 10A9_DIV0425.</title>
        <authorList>
            <consortium name="The Broad Institute Genomics Platform"/>
            <consortium name="The Broad Institute Genomic Center for Infectious Diseases"/>
            <person name="Earl A."/>
            <person name="Manson A."/>
            <person name="Schwartman J."/>
            <person name="Gilmore M."/>
            <person name="Abouelleil A."/>
            <person name="Cao P."/>
            <person name="Chapman S."/>
            <person name="Cusick C."/>
            <person name="Shea T."/>
            <person name="Young S."/>
            <person name="Neafsey D."/>
            <person name="Nusbaum C."/>
            <person name="Birren B."/>
        </authorList>
    </citation>
    <scope>NUCLEOTIDE SEQUENCE [LARGE SCALE GENOMIC DNA]</scope>
    <source>
        <strain evidence="2 3">10A9_DIV0425</strain>
    </source>
</reference>
<feature type="region of interest" description="Disordered" evidence="1">
    <location>
        <begin position="58"/>
        <end position="83"/>
    </location>
</feature>
<comment type="caution">
    <text evidence="2">The sequence shown here is derived from an EMBL/GenBank/DDBJ whole genome shotgun (WGS) entry which is preliminary data.</text>
</comment>
<dbReference type="Proteomes" id="UP000194933">
    <property type="component" value="Unassembled WGS sequence"/>
</dbReference>
<organism evidence="2 3">
    <name type="scientific">Candidatus Enterococcus wittei</name>
    <dbReference type="NCBI Taxonomy" id="1987383"/>
    <lineage>
        <taxon>Bacteria</taxon>
        <taxon>Bacillati</taxon>
        <taxon>Bacillota</taxon>
        <taxon>Bacilli</taxon>
        <taxon>Lactobacillales</taxon>
        <taxon>Enterococcaceae</taxon>
        <taxon>Enterococcus</taxon>
    </lineage>
</organism>
<evidence type="ECO:0000313" key="3">
    <source>
        <dbReference type="Proteomes" id="UP000194933"/>
    </source>
</evidence>
<dbReference type="EMBL" id="NGMO01000005">
    <property type="protein sequence ID" value="OTP06981.1"/>
    <property type="molecule type" value="Genomic_DNA"/>
</dbReference>
<evidence type="ECO:0000256" key="1">
    <source>
        <dbReference type="SAM" id="MobiDB-lite"/>
    </source>
</evidence>
<dbReference type="RefSeq" id="WP_086285689.1">
    <property type="nucleotide sequence ID" value="NZ_NGMO01000005.1"/>
</dbReference>
<keyword evidence="3" id="KW-1185">Reference proteome</keyword>
<dbReference type="STRING" id="1987383.A5844_002687"/>
<sequence length="119" mass="13438">MSGIALLYFVVKALWLLAKLIVKIVKIPFKLGKWISNRVEEKRKRDFNKQLREEKLKGLKQKNAVRSQQLQSNQSLTRQSTTSQPALISLASGAMEKSQLETNVSMKANQSLNLGIVRG</sequence>
<name>A0A242JVZ7_9ENTE</name>
<gene>
    <name evidence="2" type="ORF">A5844_002687</name>
</gene>
<evidence type="ECO:0000313" key="2">
    <source>
        <dbReference type="EMBL" id="OTP06981.1"/>
    </source>
</evidence>
<accession>A0A242JVZ7</accession>
<proteinExistence type="predicted"/>
<dbReference type="AlphaFoldDB" id="A0A242JVZ7"/>
<protein>
    <submittedName>
        <fullName evidence="2">Uncharacterized protein</fullName>
    </submittedName>
</protein>
<feature type="compositionally biased region" description="Polar residues" evidence="1">
    <location>
        <begin position="64"/>
        <end position="83"/>
    </location>
</feature>